<dbReference type="Proteomes" id="UP000218231">
    <property type="component" value="Unassembled WGS sequence"/>
</dbReference>
<evidence type="ECO:0000256" key="4">
    <source>
        <dbReference type="ARBA" id="ARBA00022603"/>
    </source>
</evidence>
<feature type="region of interest" description="Disordered" evidence="12">
    <location>
        <begin position="537"/>
        <end position="616"/>
    </location>
</feature>
<dbReference type="Pfam" id="PF08123">
    <property type="entry name" value="DOT1"/>
    <property type="match status" value="1"/>
</dbReference>
<dbReference type="PROSITE" id="PS51569">
    <property type="entry name" value="DOT1"/>
    <property type="match status" value="1"/>
</dbReference>
<dbReference type="Gene3D" id="3.40.50.150">
    <property type="entry name" value="Vaccinia Virus protein VP39"/>
    <property type="match status" value="1"/>
</dbReference>
<evidence type="ECO:0000256" key="1">
    <source>
        <dbReference type="ARBA" id="ARBA00004123"/>
    </source>
</evidence>
<evidence type="ECO:0000256" key="12">
    <source>
        <dbReference type="SAM" id="MobiDB-lite"/>
    </source>
</evidence>
<feature type="compositionally biased region" description="Low complexity" evidence="12">
    <location>
        <begin position="442"/>
        <end position="455"/>
    </location>
</feature>
<dbReference type="InterPro" id="IPR030445">
    <property type="entry name" value="H3-K79_meTrfase"/>
</dbReference>
<evidence type="ECO:0000256" key="2">
    <source>
        <dbReference type="ARBA" id="ARBA00012190"/>
    </source>
</evidence>
<name>A0A2A2KUA7_9BILA</name>
<gene>
    <name evidence="14" type="ORF">WR25_02535</name>
</gene>
<dbReference type="GO" id="GO:0006281">
    <property type="term" value="P:DNA repair"/>
    <property type="evidence" value="ECO:0007669"/>
    <property type="project" value="TreeGrafter"/>
</dbReference>
<dbReference type="Gene3D" id="1.10.260.60">
    <property type="match status" value="1"/>
</dbReference>
<dbReference type="STRING" id="2018661.A0A2A2KUA7"/>
<dbReference type="AlphaFoldDB" id="A0A2A2KUA7"/>
<feature type="compositionally biased region" description="Basic and acidic residues" evidence="12">
    <location>
        <begin position="456"/>
        <end position="472"/>
    </location>
</feature>
<evidence type="ECO:0000256" key="6">
    <source>
        <dbReference type="ARBA" id="ARBA00022691"/>
    </source>
</evidence>
<keyword evidence="5 11" id="KW-0808">Transferase</keyword>
<evidence type="ECO:0000256" key="3">
    <source>
        <dbReference type="ARBA" id="ARBA00020987"/>
    </source>
</evidence>
<evidence type="ECO:0000313" key="15">
    <source>
        <dbReference type="Proteomes" id="UP000218231"/>
    </source>
</evidence>
<evidence type="ECO:0000313" key="14">
    <source>
        <dbReference type="EMBL" id="PAV77488.1"/>
    </source>
</evidence>
<dbReference type="SUPFAM" id="SSF53335">
    <property type="entry name" value="S-adenosyl-L-methionine-dependent methyltransferases"/>
    <property type="match status" value="1"/>
</dbReference>
<keyword evidence="15" id="KW-1185">Reference proteome</keyword>
<feature type="compositionally biased region" description="Basic residues" evidence="12">
    <location>
        <begin position="598"/>
        <end position="608"/>
    </location>
</feature>
<accession>A0A2A2KUA7</accession>
<evidence type="ECO:0000256" key="7">
    <source>
        <dbReference type="ARBA" id="ARBA00022853"/>
    </source>
</evidence>
<feature type="compositionally biased region" description="Polar residues" evidence="12">
    <location>
        <begin position="573"/>
        <end position="583"/>
    </location>
</feature>
<dbReference type="OrthoDB" id="443402at2759"/>
<comment type="subcellular location">
    <subcellularLocation>
        <location evidence="1 11">Nucleus</location>
    </subcellularLocation>
</comment>
<dbReference type="FunFam" id="3.40.50.150:FF:000033">
    <property type="entry name" value="Histone-lysine N-methyltransferase, H3 lysine-79 specific"/>
    <property type="match status" value="1"/>
</dbReference>
<comment type="function">
    <text evidence="11">Histone methyltransferase that specifically trimethylates histone H3 to form H3K79me3. This methylation is required for telomere silencing and for the pachytene checkpoint during the meiotic cell cycle by allowing the recruitment of RAD9 to double strand breaks. Nucleosomes are preferred as substrate compared to free histone.</text>
</comment>
<comment type="catalytic activity">
    <reaction evidence="10 11">
        <text>L-lysyl(79)-[histone H3] + 3 S-adenosyl-L-methionine = N(6),N(6),N(6)-trimethyl-L-lysyl(79)-[histone H3] + 3 S-adenosyl-L-homocysteine + 3 H(+)</text>
        <dbReference type="Rhea" id="RHEA:60328"/>
        <dbReference type="Rhea" id="RHEA-COMP:15549"/>
        <dbReference type="Rhea" id="RHEA-COMP:15552"/>
        <dbReference type="ChEBI" id="CHEBI:15378"/>
        <dbReference type="ChEBI" id="CHEBI:29969"/>
        <dbReference type="ChEBI" id="CHEBI:57856"/>
        <dbReference type="ChEBI" id="CHEBI:59789"/>
        <dbReference type="ChEBI" id="CHEBI:61961"/>
        <dbReference type="EC" id="2.1.1.360"/>
    </reaction>
</comment>
<keyword evidence="8 11" id="KW-0539">Nucleus</keyword>
<evidence type="ECO:0000259" key="13">
    <source>
        <dbReference type="PROSITE" id="PS51569"/>
    </source>
</evidence>
<proteinExistence type="inferred from homology"/>
<feature type="region of interest" description="Disordered" evidence="12">
    <location>
        <begin position="431"/>
        <end position="472"/>
    </location>
</feature>
<evidence type="ECO:0000256" key="8">
    <source>
        <dbReference type="ARBA" id="ARBA00023242"/>
    </source>
</evidence>
<dbReference type="InterPro" id="IPR025789">
    <property type="entry name" value="DOT1_dom"/>
</dbReference>
<evidence type="ECO:0000256" key="10">
    <source>
        <dbReference type="ARBA" id="ARBA00047770"/>
    </source>
</evidence>
<evidence type="ECO:0000256" key="11">
    <source>
        <dbReference type="RuleBase" id="RU271113"/>
    </source>
</evidence>
<keyword evidence="7 11" id="KW-0156">Chromatin regulator</keyword>
<keyword evidence="6 11" id="KW-0949">S-adenosyl-L-methionine</keyword>
<dbReference type="InterPro" id="IPR029063">
    <property type="entry name" value="SAM-dependent_MTases_sf"/>
</dbReference>
<dbReference type="EC" id="2.1.1.360" evidence="2 11"/>
<keyword evidence="4 11" id="KW-0489">Methyltransferase</keyword>
<dbReference type="GO" id="GO:0000077">
    <property type="term" value="P:DNA damage checkpoint signaling"/>
    <property type="evidence" value="ECO:0007669"/>
    <property type="project" value="TreeGrafter"/>
</dbReference>
<dbReference type="PANTHER" id="PTHR21451">
    <property type="entry name" value="HISTONE H3 METHYLTRANSFERASE"/>
    <property type="match status" value="1"/>
</dbReference>
<evidence type="ECO:0000256" key="5">
    <source>
        <dbReference type="ARBA" id="ARBA00022679"/>
    </source>
</evidence>
<feature type="domain" description="DOT1" evidence="13">
    <location>
        <begin position="93"/>
        <end position="425"/>
    </location>
</feature>
<comment type="miscellaneous">
    <text evidence="11">In contrast to other lysine histone methyltransferases, it does not contain a SET domain, suggesting the existence of another mechanism for methylation of lysine residues of histones.</text>
</comment>
<dbReference type="GO" id="GO:0140956">
    <property type="term" value="F:histone H3K79 trimethyltransferase activity"/>
    <property type="evidence" value="ECO:0007669"/>
    <property type="project" value="UniProtKB-EC"/>
</dbReference>
<comment type="caution">
    <text evidence="14">The sequence shown here is derived from an EMBL/GenBank/DDBJ whole genome shotgun (WGS) entry which is preliminary data.</text>
</comment>
<feature type="region of interest" description="Disordered" evidence="12">
    <location>
        <begin position="27"/>
        <end position="94"/>
    </location>
</feature>
<sequence>MESKYPYKVGTHQAFDQCLSPTLPTQFCASMDSSQLPSNAASPTGPVTSSTSAPLSVRDDPTPTSPPLSTSSGGKRPTPTHTPSSEGTVDDANTIKMVSPVGGETLYIDWNKDIGDNSELLAYLFDIMKRCMVVQSIALGLHSKREIMERKHGGWTFEEAKEVFDAFNKTATQVSKLWKGATIPGLEAWSQDRCDAQLITFITNMAFNCAIKSPRALNRHYAPWTSETYGETSIAQMQKIIDQIGFTEHDVFVDLGSGVGQLITYVAGATRVKKVVGVECAALPFSYSESMQFEFNRLMKWFKKRHQKYELIKGDFMEAKFRDLITREATIIFINNYAFTPALDTRIKHELLQHCRDGAKIVTTKKYAEGKESLTDRDMGDIEAMVDVTMLTTVEQPVSWTDKVVPYFLHTINRGKIERYFMEKKNNSSSALSQMAADSRRASLSSKESASNSSHGSREGSQIRERYSRQDKQELLKTEIVTAAGEEPTSGPLLVGSSAVSSSAMDSDASTMAAVVADVVGFGPTTRKQWKEYVEGSNKIKKTASPRGSSPRWNEPDRDYTPSAKKAKKAANNLPTSSAQLQHASVGPMAKTPSKATGAKKGRPRLSGHRLSDDAKEGMAEMHSLIVSPKPIQDQDSPNLVRIALNSSGSGAGSDGNTALGSPDQLLMRQRHEQIILNDPNQFGANHLQQHRLQQPAGPGQIGNGTLNLPPGYLLLNIENDLDRVVRHNLAQRDDINDVVRSSEESSGEMDE</sequence>
<dbReference type="GO" id="GO:0035097">
    <property type="term" value="C:histone methyltransferase complex"/>
    <property type="evidence" value="ECO:0007669"/>
    <property type="project" value="UniProtKB-ARBA"/>
</dbReference>
<evidence type="ECO:0000256" key="9">
    <source>
        <dbReference type="ARBA" id="ARBA00029821"/>
    </source>
</evidence>
<protein>
    <recommendedName>
        <fullName evidence="3 11">Histone-lysine N-methyltransferase, H3 lysine-79 specific</fullName>
        <ecNumber evidence="2 11">2.1.1.360</ecNumber>
    </recommendedName>
    <alternativeName>
        <fullName evidence="9 11">Histone H3-K79 methyltransferase</fullName>
    </alternativeName>
</protein>
<dbReference type="CDD" id="cd02440">
    <property type="entry name" value="AdoMet_MTases"/>
    <property type="match status" value="1"/>
</dbReference>
<feature type="compositionally biased region" description="Polar residues" evidence="12">
    <location>
        <begin position="27"/>
        <end position="54"/>
    </location>
</feature>
<comment type="similarity">
    <text evidence="11">Belongs to the class I-like SAM-binding methyltransferase superfamily. DOT1 family.</text>
</comment>
<dbReference type="PANTHER" id="PTHR21451:SF0">
    <property type="entry name" value="HISTONE-LYSINE N-METHYLTRANSFERASE, H3 LYSINE-79 SPECIFIC"/>
    <property type="match status" value="1"/>
</dbReference>
<dbReference type="GO" id="GO:0032259">
    <property type="term" value="P:methylation"/>
    <property type="evidence" value="ECO:0007669"/>
    <property type="project" value="UniProtKB-KW"/>
</dbReference>
<organism evidence="14 15">
    <name type="scientific">Diploscapter pachys</name>
    <dbReference type="NCBI Taxonomy" id="2018661"/>
    <lineage>
        <taxon>Eukaryota</taxon>
        <taxon>Metazoa</taxon>
        <taxon>Ecdysozoa</taxon>
        <taxon>Nematoda</taxon>
        <taxon>Chromadorea</taxon>
        <taxon>Rhabditida</taxon>
        <taxon>Rhabditina</taxon>
        <taxon>Rhabditomorpha</taxon>
        <taxon>Rhabditoidea</taxon>
        <taxon>Rhabditidae</taxon>
        <taxon>Diploscapter</taxon>
    </lineage>
</organism>
<reference evidence="14 15" key="1">
    <citation type="journal article" date="2017" name="Curr. Biol.">
        <title>Genome architecture and evolution of a unichromosomal asexual nematode.</title>
        <authorList>
            <person name="Fradin H."/>
            <person name="Zegar C."/>
            <person name="Gutwein M."/>
            <person name="Lucas J."/>
            <person name="Kovtun M."/>
            <person name="Corcoran D."/>
            <person name="Baugh L.R."/>
            <person name="Kiontke K."/>
            <person name="Gunsalus K."/>
            <person name="Fitch D.H."/>
            <person name="Piano F."/>
        </authorList>
    </citation>
    <scope>NUCLEOTIDE SEQUENCE [LARGE SCALE GENOMIC DNA]</scope>
    <source>
        <strain evidence="14">PF1309</strain>
    </source>
</reference>
<dbReference type="EMBL" id="LIAE01007695">
    <property type="protein sequence ID" value="PAV77488.1"/>
    <property type="molecule type" value="Genomic_DNA"/>
</dbReference>